<proteinExistence type="predicted"/>
<dbReference type="EMBL" id="MT144934">
    <property type="protein sequence ID" value="QJI01582.1"/>
    <property type="molecule type" value="Genomic_DNA"/>
</dbReference>
<organism evidence="1">
    <name type="scientific">viral metagenome</name>
    <dbReference type="NCBI Taxonomy" id="1070528"/>
    <lineage>
        <taxon>unclassified sequences</taxon>
        <taxon>metagenomes</taxon>
        <taxon>organismal metagenomes</taxon>
    </lineage>
</organism>
<protein>
    <submittedName>
        <fullName evidence="1">Uncharacterized protein</fullName>
    </submittedName>
</protein>
<sequence>MKVENIHLDWPNEFGIEVYDSDCAYEEMVTVGGVPEKFTFNEIRSYFVRKFGPIKRFKHKEYAFKFSEHELRMVDLKATLTLIEKIIVCEEWEWFAPCETLDPIRFNRYFYGKLQVFNLSSIVIGHILPIHSPGSVEYLNNTIANIIRLAKNKNERPVFFRRIPWELRTRPSILWYPDTGYAEKYDFETRKMKKPTEDEIVNNASLYTRFSTGFV</sequence>
<gene>
    <name evidence="1" type="ORF">TM448B02660_0003</name>
</gene>
<reference evidence="1" key="1">
    <citation type="submission" date="2020-03" db="EMBL/GenBank/DDBJ databases">
        <title>The deep terrestrial virosphere.</title>
        <authorList>
            <person name="Holmfeldt K."/>
            <person name="Nilsson E."/>
            <person name="Simone D."/>
            <person name="Lopez-Fernandez M."/>
            <person name="Wu X."/>
            <person name="de Brujin I."/>
            <person name="Lundin D."/>
            <person name="Andersson A."/>
            <person name="Bertilsson S."/>
            <person name="Dopson M."/>
        </authorList>
    </citation>
    <scope>NUCLEOTIDE SEQUENCE</scope>
    <source>
        <strain evidence="1">TM448B02660</strain>
    </source>
</reference>
<name>A0A6M3XUP5_9ZZZZ</name>
<accession>A0A6M3XUP5</accession>
<evidence type="ECO:0000313" key="1">
    <source>
        <dbReference type="EMBL" id="QJI01582.1"/>
    </source>
</evidence>
<dbReference type="AlphaFoldDB" id="A0A6M3XUP5"/>